<dbReference type="PANTHER" id="PTHR34407:SF1">
    <property type="entry name" value="SGNH HYDROLASE-TYPE ESTERASE DOMAIN-CONTAINING PROTEIN"/>
    <property type="match status" value="1"/>
</dbReference>
<evidence type="ECO:0000259" key="2">
    <source>
        <dbReference type="Pfam" id="PF13472"/>
    </source>
</evidence>
<feature type="signal peptide" evidence="1">
    <location>
        <begin position="1"/>
        <end position="28"/>
    </location>
</feature>
<dbReference type="Gene3D" id="2.60.120.260">
    <property type="entry name" value="Galactose-binding domain-like"/>
    <property type="match status" value="1"/>
</dbReference>
<organism evidence="3 4">
    <name type="scientific">Ructibacterium gallinarum</name>
    <dbReference type="NCBI Taxonomy" id="2779355"/>
    <lineage>
        <taxon>Bacteria</taxon>
        <taxon>Bacillati</taxon>
        <taxon>Bacillota</taxon>
        <taxon>Clostridia</taxon>
        <taxon>Eubacteriales</taxon>
        <taxon>Oscillospiraceae</taxon>
        <taxon>Ructibacterium</taxon>
    </lineage>
</organism>
<keyword evidence="3" id="KW-0378">Hydrolase</keyword>
<dbReference type="SUPFAM" id="SSF52266">
    <property type="entry name" value="SGNH hydrolase"/>
    <property type="match status" value="1"/>
</dbReference>
<dbReference type="InterPro" id="IPR013830">
    <property type="entry name" value="SGNH_hydro"/>
</dbReference>
<feature type="chain" id="PRO_5038394653" evidence="1">
    <location>
        <begin position="29"/>
        <end position="1104"/>
    </location>
</feature>
<dbReference type="CDD" id="cd00229">
    <property type="entry name" value="SGNH_hydrolase"/>
    <property type="match status" value="1"/>
</dbReference>
<comment type="caution">
    <text evidence="3">The sequence shown here is derived from an EMBL/GenBank/DDBJ whole genome shotgun (WGS) entry which is preliminary data.</text>
</comment>
<dbReference type="AlphaFoldDB" id="A0A9D5R822"/>
<dbReference type="InterPro" id="IPR036514">
    <property type="entry name" value="SGNH_hydro_sf"/>
</dbReference>
<keyword evidence="4" id="KW-1185">Reference proteome</keyword>
<protein>
    <submittedName>
        <fullName evidence="3">SGNH/GDSL hydrolase family protein</fullName>
    </submittedName>
</protein>
<dbReference type="Gene3D" id="3.40.50.1110">
    <property type="entry name" value="SGNH hydrolase"/>
    <property type="match status" value="1"/>
</dbReference>
<dbReference type="RefSeq" id="WP_226391547.1">
    <property type="nucleotide sequence ID" value="NZ_JADCKB010000001.1"/>
</dbReference>
<dbReference type="Pfam" id="PF13472">
    <property type="entry name" value="Lipase_GDSL_2"/>
    <property type="match status" value="1"/>
</dbReference>
<accession>A0A9D5R822</accession>
<dbReference type="GO" id="GO:0016787">
    <property type="term" value="F:hydrolase activity"/>
    <property type="evidence" value="ECO:0007669"/>
    <property type="project" value="UniProtKB-KW"/>
</dbReference>
<feature type="domain" description="SGNH hydrolase-type esterase" evidence="2">
    <location>
        <begin position="786"/>
        <end position="951"/>
    </location>
</feature>
<dbReference type="PANTHER" id="PTHR34407">
    <property type="entry name" value="EXPRESSED PROTEIN"/>
    <property type="match status" value="1"/>
</dbReference>
<name>A0A9D5R822_9FIRM</name>
<dbReference type="Proteomes" id="UP000806542">
    <property type="component" value="Unassembled WGS sequence"/>
</dbReference>
<dbReference type="EMBL" id="JADCKB010000001">
    <property type="protein sequence ID" value="MBE5038994.1"/>
    <property type="molecule type" value="Genomic_DNA"/>
</dbReference>
<evidence type="ECO:0000256" key="1">
    <source>
        <dbReference type="SAM" id="SignalP"/>
    </source>
</evidence>
<keyword evidence="1" id="KW-0732">Signal</keyword>
<gene>
    <name evidence="3" type="ORF">INF28_00740</name>
</gene>
<proteinExistence type="predicted"/>
<evidence type="ECO:0000313" key="4">
    <source>
        <dbReference type="Proteomes" id="UP000806542"/>
    </source>
</evidence>
<evidence type="ECO:0000313" key="3">
    <source>
        <dbReference type="EMBL" id="MBE5038994.1"/>
    </source>
</evidence>
<reference evidence="3" key="1">
    <citation type="submission" date="2020-10" db="EMBL/GenBank/DDBJ databases">
        <title>ChiBAC.</title>
        <authorList>
            <person name="Zenner C."/>
            <person name="Hitch T.C.A."/>
            <person name="Clavel T."/>
        </authorList>
    </citation>
    <scope>NUCLEOTIDE SEQUENCE</scope>
    <source>
        <strain evidence="3">DSM 107454</strain>
    </source>
</reference>
<sequence>MKIKNRITAAVCLIVFCMTFWETVPVSAEPTNEWRMDSFSVEDAEAAYQNQYAFIELDEENNLRFRFEAQAGASESWGIWARAPLKISQVTPGKFYEIEYRVKAENCPNNTLFGAIFGKTEKDASFTFHHYMNADGSLLACKTPQEWTTTYGKVSDLSRYFTVKYVVDMENASVNIFLDGTDMGSYAINGVTDPVKSLTEYMTFGEVKPQDFPAGGFSITLDYVSVKSSDTKPEEPEPEKPRVWEKTSFTAEDGSAAYQNQYAFVETDEENNLKFRFKADKDSTVSSDIWARANIGMGEIASGDYYTIEFRVKTENPQDTMLYGTFGSQAEGGAATFHHYMNSDGAVAACKAKEQWTSNYGKIENPEEFVMIQYLVDMKNSTVDISIDGSKQGTYYLYQVSTPLVSISDYLSFGGKKPQQINGDYSITIDYIRLESMDQKPLPHTWEKTDFTTEDGDAAYKWQYAFVETDAENNLVFRFKADQGQSTGIWGRVFTGVNEIAQERYYEIEYRAKVENPPDTLLFGALPVTTASGAGTFHHYMNSDGSLAACKQASSWTEKYGGIISPGTFGTVRYVVDTQSGTVEIWINQIRMGTFYMYQNTSAITKFTNYLTFGEKGPNSLSSDYSITIDYVKIASSAEKPADPQPPEGEASVDSFYLCDAQGLKLLDLEGQQNVGVRAVVTNNSWQEYLLTAVIALYSDTGALVQTALESAKVPAGAGTVRVFDALACDVSGAKKGWYAKAMLWQGSLESMKPAVQADTAGFGAGTKLADFAGLKEKENINVVYLGGSITEGAASTDTQNKSWAGITSKLFTEAFPASNVQNFNAGVGGTGSDYGLLRLYDDVAVKDPDVVFVEFAVNDRYASPGKVKQQMEGIVRNLLALPKTPYIIFVYTASRQFDACAKVHQQVADYYGIPSIDLQSMVQERCLTGEISFSNYWADDVHPNDSGHALYAALVENCLNQPEKYLKLPVSQENPLMQNYYPYMGQRILPEKAEKTGTWTAEGTSLYSDEKGAKLTLSFEGPIFAFEARLGTKYGKIKVSIDGEQKAILDQYYTGINSQKVLPFSTFELTDGPHTAVVEVLGEKNDAASGYRVQIDGLITKKS</sequence>